<protein>
    <submittedName>
        <fullName evidence="10">Preprotein translocase subunit YajC (TC 3.A.5.1.1)</fullName>
    </submittedName>
</protein>
<evidence type="ECO:0000313" key="10">
    <source>
        <dbReference type="EMBL" id="SFV62814.1"/>
    </source>
</evidence>
<name>A0A1W1CAL7_9ZZZZ</name>
<evidence type="ECO:0000256" key="2">
    <source>
        <dbReference type="ARBA" id="ARBA00022448"/>
    </source>
</evidence>
<evidence type="ECO:0000256" key="9">
    <source>
        <dbReference type="SAM" id="Phobius"/>
    </source>
</evidence>
<evidence type="ECO:0000256" key="6">
    <source>
        <dbReference type="ARBA" id="ARBA00022989"/>
    </source>
</evidence>
<sequence>MEIISQLLPFIFLIAIMYYVIIRPQQKEAKEKKEMIEALKKGDKVITNGGFIVVVHKVEEKFLSVKMNDDTIVKIIKDSIAKKYEDEV</sequence>
<dbReference type="NCBIfam" id="TIGR00739">
    <property type="entry name" value="yajC"/>
    <property type="match status" value="1"/>
</dbReference>
<keyword evidence="3" id="KW-1003">Cell membrane</keyword>
<dbReference type="GO" id="GO:0015031">
    <property type="term" value="P:protein transport"/>
    <property type="evidence" value="ECO:0007669"/>
    <property type="project" value="UniProtKB-KW"/>
</dbReference>
<accession>A0A1W1CAL7</accession>
<keyword evidence="8 9" id="KW-0472">Membrane</keyword>
<keyword evidence="7" id="KW-0811">Translocation</keyword>
<evidence type="ECO:0000256" key="3">
    <source>
        <dbReference type="ARBA" id="ARBA00022475"/>
    </source>
</evidence>
<evidence type="ECO:0000256" key="7">
    <source>
        <dbReference type="ARBA" id="ARBA00023010"/>
    </source>
</evidence>
<evidence type="ECO:0000256" key="5">
    <source>
        <dbReference type="ARBA" id="ARBA00022927"/>
    </source>
</evidence>
<reference evidence="10" key="1">
    <citation type="submission" date="2016-10" db="EMBL/GenBank/DDBJ databases">
        <authorList>
            <person name="de Groot N.N."/>
        </authorList>
    </citation>
    <scope>NUCLEOTIDE SEQUENCE</scope>
</reference>
<evidence type="ECO:0000256" key="8">
    <source>
        <dbReference type="ARBA" id="ARBA00023136"/>
    </source>
</evidence>
<comment type="subcellular location">
    <subcellularLocation>
        <location evidence="1">Cell membrane</location>
        <topology evidence="1">Single-pass membrane protein</topology>
    </subcellularLocation>
</comment>
<dbReference type="GO" id="GO:0005886">
    <property type="term" value="C:plasma membrane"/>
    <property type="evidence" value="ECO:0007669"/>
    <property type="project" value="UniProtKB-SubCell"/>
</dbReference>
<dbReference type="PANTHER" id="PTHR33909">
    <property type="entry name" value="SEC TRANSLOCON ACCESSORY COMPLEX SUBUNIT YAJC"/>
    <property type="match status" value="1"/>
</dbReference>
<dbReference type="Pfam" id="PF02699">
    <property type="entry name" value="YajC"/>
    <property type="match status" value="1"/>
</dbReference>
<evidence type="ECO:0000256" key="4">
    <source>
        <dbReference type="ARBA" id="ARBA00022692"/>
    </source>
</evidence>
<dbReference type="PANTHER" id="PTHR33909:SF1">
    <property type="entry name" value="SEC TRANSLOCON ACCESSORY COMPLEX SUBUNIT YAJC"/>
    <property type="match status" value="1"/>
</dbReference>
<proteinExistence type="predicted"/>
<keyword evidence="2" id="KW-0813">Transport</keyword>
<keyword evidence="6 9" id="KW-1133">Transmembrane helix</keyword>
<keyword evidence="5" id="KW-0653">Protein transport</keyword>
<keyword evidence="4 9" id="KW-0812">Transmembrane</keyword>
<dbReference type="PRINTS" id="PR01853">
    <property type="entry name" value="YAJCTRNLCASE"/>
</dbReference>
<feature type="transmembrane region" description="Helical" evidence="9">
    <location>
        <begin position="6"/>
        <end position="22"/>
    </location>
</feature>
<evidence type="ECO:0000256" key="1">
    <source>
        <dbReference type="ARBA" id="ARBA00004162"/>
    </source>
</evidence>
<dbReference type="InterPro" id="IPR003849">
    <property type="entry name" value="Preprotein_translocase_YajC"/>
</dbReference>
<dbReference type="AlphaFoldDB" id="A0A1W1CAL7"/>
<dbReference type="SMART" id="SM01323">
    <property type="entry name" value="YajC"/>
    <property type="match status" value="1"/>
</dbReference>
<dbReference type="EMBL" id="FPHH01000068">
    <property type="protein sequence ID" value="SFV62814.1"/>
    <property type="molecule type" value="Genomic_DNA"/>
</dbReference>
<organism evidence="10">
    <name type="scientific">hydrothermal vent metagenome</name>
    <dbReference type="NCBI Taxonomy" id="652676"/>
    <lineage>
        <taxon>unclassified sequences</taxon>
        <taxon>metagenomes</taxon>
        <taxon>ecological metagenomes</taxon>
    </lineage>
</organism>
<gene>
    <name evidence="10" type="ORF">MNB_SM-5-1274</name>
</gene>